<keyword evidence="2" id="KW-0732">Signal</keyword>
<feature type="signal peptide" evidence="2">
    <location>
        <begin position="1"/>
        <end position="22"/>
    </location>
</feature>
<dbReference type="EMBL" id="JARVKF010000035">
    <property type="protein sequence ID" value="KAK9424644.1"/>
    <property type="molecule type" value="Genomic_DNA"/>
</dbReference>
<feature type="region of interest" description="Disordered" evidence="1">
    <location>
        <begin position="137"/>
        <end position="156"/>
    </location>
</feature>
<organism evidence="3 4">
    <name type="scientific">Seiridium unicorne</name>
    <dbReference type="NCBI Taxonomy" id="138068"/>
    <lineage>
        <taxon>Eukaryota</taxon>
        <taxon>Fungi</taxon>
        <taxon>Dikarya</taxon>
        <taxon>Ascomycota</taxon>
        <taxon>Pezizomycotina</taxon>
        <taxon>Sordariomycetes</taxon>
        <taxon>Xylariomycetidae</taxon>
        <taxon>Amphisphaeriales</taxon>
        <taxon>Sporocadaceae</taxon>
        <taxon>Seiridium</taxon>
    </lineage>
</organism>
<evidence type="ECO:0000313" key="3">
    <source>
        <dbReference type="EMBL" id="KAK9424644.1"/>
    </source>
</evidence>
<evidence type="ECO:0000313" key="4">
    <source>
        <dbReference type="Proteomes" id="UP001408356"/>
    </source>
</evidence>
<feature type="chain" id="PRO_5047168293" evidence="2">
    <location>
        <begin position="23"/>
        <end position="199"/>
    </location>
</feature>
<sequence>MYIKLSFLSFLSIFFLLGSVPALPAPGVVEATGVIVNGVRSHNGENAIGDMAIRDSKEHEQDRLVDGTSSESSGGAVTIQPLKISGDYKGFHADIEVHKDGAVVGGGEYFTPEFPSKLFFLLITLNIFNKLIKPTGGGNSSGGHSSGGGSSNGSGGLGAVAGGSGAAVGHKAHKGSSRRLLPETAVMALLLGLIGLVRI</sequence>
<evidence type="ECO:0000256" key="2">
    <source>
        <dbReference type="SAM" id="SignalP"/>
    </source>
</evidence>
<reference evidence="3 4" key="1">
    <citation type="journal article" date="2024" name="J. Plant Pathol.">
        <title>Sequence and assembly of the genome of Seiridium unicorne, isolate CBS 538.82, causal agent of cypress canker disease.</title>
        <authorList>
            <person name="Scali E."/>
            <person name="Rocca G.D."/>
            <person name="Danti R."/>
            <person name="Garbelotto M."/>
            <person name="Barberini S."/>
            <person name="Baroncelli R."/>
            <person name="Emiliani G."/>
        </authorList>
    </citation>
    <scope>NUCLEOTIDE SEQUENCE [LARGE SCALE GENOMIC DNA]</scope>
    <source>
        <strain evidence="3 4">BM-138-508</strain>
    </source>
</reference>
<accession>A0ABR2VCS0</accession>
<protein>
    <submittedName>
        <fullName evidence="3">Uncharacterized protein</fullName>
    </submittedName>
</protein>
<name>A0ABR2VCS0_9PEZI</name>
<proteinExistence type="predicted"/>
<dbReference type="Proteomes" id="UP001408356">
    <property type="component" value="Unassembled WGS sequence"/>
</dbReference>
<gene>
    <name evidence="3" type="ORF">SUNI508_03520</name>
</gene>
<comment type="caution">
    <text evidence="3">The sequence shown here is derived from an EMBL/GenBank/DDBJ whole genome shotgun (WGS) entry which is preliminary data.</text>
</comment>
<keyword evidence="4" id="KW-1185">Reference proteome</keyword>
<evidence type="ECO:0000256" key="1">
    <source>
        <dbReference type="SAM" id="MobiDB-lite"/>
    </source>
</evidence>